<sequence>MSASQNRPVAGLLLAGGKSSRMGQDKALLSLNGETLINRTWRVLKQVQCQPVLICGQRPGGIADIYPGHGPLSGIHAGLRALRTHVGLSRVVVVPVDMPRLSKALLQPLLAHPTSKPVHYQHAALPCVLPVTDELMHYLQNALVQDYADHSVMALLREFKAEVITAPDANAMLNTNTPEQWQRLLKENANEYRQTV</sequence>
<keyword evidence="5" id="KW-0460">Magnesium</keyword>
<name>A0AA94EHU6_9GAMM</name>
<dbReference type="RefSeq" id="WP_126819752.1">
    <property type="nucleotide sequence ID" value="NZ_PIPS01000001.1"/>
</dbReference>
<dbReference type="GO" id="GO:0046872">
    <property type="term" value="F:metal ion binding"/>
    <property type="evidence" value="ECO:0007669"/>
    <property type="project" value="UniProtKB-KW"/>
</dbReference>
<evidence type="ECO:0000256" key="7">
    <source>
        <dbReference type="ARBA" id="ARBA00023150"/>
    </source>
</evidence>
<dbReference type="GO" id="GO:1902758">
    <property type="term" value="P:bis(molybdopterin guanine dinucleotide)molybdenum biosynthetic process"/>
    <property type="evidence" value="ECO:0007669"/>
    <property type="project" value="TreeGrafter"/>
</dbReference>
<feature type="domain" description="MobA-like NTP transferase" evidence="8">
    <location>
        <begin position="11"/>
        <end position="117"/>
    </location>
</feature>
<dbReference type="InterPro" id="IPR029044">
    <property type="entry name" value="Nucleotide-diphossugar_trans"/>
</dbReference>
<evidence type="ECO:0000256" key="6">
    <source>
        <dbReference type="ARBA" id="ARBA00023134"/>
    </source>
</evidence>
<proteinExistence type="predicted"/>
<accession>A0AA94EHU6</accession>
<evidence type="ECO:0000259" key="8">
    <source>
        <dbReference type="Pfam" id="PF12804"/>
    </source>
</evidence>
<evidence type="ECO:0000256" key="2">
    <source>
        <dbReference type="ARBA" id="ARBA00022679"/>
    </source>
</evidence>
<evidence type="ECO:0000256" key="3">
    <source>
        <dbReference type="ARBA" id="ARBA00022723"/>
    </source>
</evidence>
<dbReference type="InterPro" id="IPR025877">
    <property type="entry name" value="MobA-like_NTP_Trfase"/>
</dbReference>
<dbReference type="InterPro" id="IPR013482">
    <property type="entry name" value="Molybde_CF_guanTrfase"/>
</dbReference>
<dbReference type="PANTHER" id="PTHR19136:SF81">
    <property type="entry name" value="MOLYBDENUM COFACTOR GUANYLYLTRANSFERASE"/>
    <property type="match status" value="1"/>
</dbReference>
<dbReference type="CDD" id="cd02503">
    <property type="entry name" value="MobA"/>
    <property type="match status" value="1"/>
</dbReference>
<evidence type="ECO:0000256" key="4">
    <source>
        <dbReference type="ARBA" id="ARBA00022741"/>
    </source>
</evidence>
<comment type="caution">
    <text evidence="9">The sequence shown here is derived from an EMBL/GenBank/DDBJ whole genome shotgun (WGS) entry which is preliminary data.</text>
</comment>
<evidence type="ECO:0000313" key="10">
    <source>
        <dbReference type="Proteomes" id="UP000286680"/>
    </source>
</evidence>
<keyword evidence="9" id="KW-0548">Nucleotidyltransferase</keyword>
<organism evidence="9 10">
    <name type="scientific">Idiomarina aquatica</name>
    <dbReference type="NCBI Taxonomy" id="1327752"/>
    <lineage>
        <taxon>Bacteria</taxon>
        <taxon>Pseudomonadati</taxon>
        <taxon>Pseudomonadota</taxon>
        <taxon>Gammaproteobacteria</taxon>
        <taxon>Alteromonadales</taxon>
        <taxon>Idiomarinaceae</taxon>
        <taxon>Idiomarina</taxon>
    </lineage>
</organism>
<dbReference type="PANTHER" id="PTHR19136">
    <property type="entry name" value="MOLYBDENUM COFACTOR GUANYLYLTRANSFERASE"/>
    <property type="match status" value="1"/>
</dbReference>
<keyword evidence="2" id="KW-0808">Transferase</keyword>
<protein>
    <submittedName>
        <fullName evidence="9">Molybdenum cofactor guanylyltransferase</fullName>
    </submittedName>
</protein>
<gene>
    <name evidence="9" type="ORF">CWE23_06095</name>
</gene>
<evidence type="ECO:0000313" key="9">
    <source>
        <dbReference type="EMBL" id="RUO45564.1"/>
    </source>
</evidence>
<keyword evidence="10" id="KW-1185">Reference proteome</keyword>
<dbReference type="AlphaFoldDB" id="A0AA94EHU6"/>
<keyword evidence="4" id="KW-0547">Nucleotide-binding</keyword>
<dbReference type="GO" id="GO:0016779">
    <property type="term" value="F:nucleotidyltransferase activity"/>
    <property type="evidence" value="ECO:0007669"/>
    <property type="project" value="UniProtKB-KW"/>
</dbReference>
<dbReference type="Gene3D" id="3.90.550.10">
    <property type="entry name" value="Spore Coat Polysaccharide Biosynthesis Protein SpsA, Chain A"/>
    <property type="match status" value="1"/>
</dbReference>
<keyword evidence="1" id="KW-0963">Cytoplasm</keyword>
<keyword evidence="7" id="KW-0501">Molybdenum cofactor biosynthesis</keyword>
<dbReference type="GO" id="GO:0005525">
    <property type="term" value="F:GTP binding"/>
    <property type="evidence" value="ECO:0007669"/>
    <property type="project" value="UniProtKB-KW"/>
</dbReference>
<dbReference type="SUPFAM" id="SSF53448">
    <property type="entry name" value="Nucleotide-diphospho-sugar transferases"/>
    <property type="match status" value="1"/>
</dbReference>
<evidence type="ECO:0000256" key="1">
    <source>
        <dbReference type="ARBA" id="ARBA00022490"/>
    </source>
</evidence>
<keyword evidence="3" id="KW-0479">Metal-binding</keyword>
<dbReference type="Pfam" id="PF12804">
    <property type="entry name" value="NTP_transf_3"/>
    <property type="match status" value="1"/>
</dbReference>
<keyword evidence="6" id="KW-0342">GTP-binding</keyword>
<reference evidence="10" key="1">
    <citation type="journal article" date="2018" name="Front. Microbiol.">
        <title>Genome-Based Analysis Reveals the Taxonomy and Diversity of the Family Idiomarinaceae.</title>
        <authorList>
            <person name="Liu Y."/>
            <person name="Lai Q."/>
            <person name="Shao Z."/>
        </authorList>
    </citation>
    <scope>NUCLEOTIDE SEQUENCE [LARGE SCALE GENOMIC DNA]</scope>
    <source>
        <strain evidence="10">SN-14</strain>
    </source>
</reference>
<dbReference type="Proteomes" id="UP000286680">
    <property type="component" value="Unassembled WGS sequence"/>
</dbReference>
<evidence type="ECO:0000256" key="5">
    <source>
        <dbReference type="ARBA" id="ARBA00022842"/>
    </source>
</evidence>
<dbReference type="EMBL" id="PIPS01000001">
    <property type="protein sequence ID" value="RUO45564.1"/>
    <property type="molecule type" value="Genomic_DNA"/>
</dbReference>